<dbReference type="AlphaFoldDB" id="G5AGV5"/>
<protein>
    <submittedName>
        <fullName evidence="1">Uncharacterized protein</fullName>
    </submittedName>
</protein>
<dbReference type="KEGG" id="psoj:PHYSODRAFT_534650"/>
<name>G5AGV5_PHYSP</name>
<feature type="non-terminal residue" evidence="1">
    <location>
        <position position="1"/>
    </location>
</feature>
<keyword evidence="2" id="KW-1185">Reference proteome</keyword>
<accession>G5AGV5</accession>
<evidence type="ECO:0000313" key="1">
    <source>
        <dbReference type="EMBL" id="EGZ05148.1"/>
    </source>
</evidence>
<dbReference type="EMBL" id="JH159168">
    <property type="protein sequence ID" value="EGZ05148.1"/>
    <property type="molecule type" value="Genomic_DNA"/>
</dbReference>
<sequence length="129" mass="14157">QPFTCCAPPRRNECDVSASTTPALCAMRSRMRLTCVKIVGVVWSRTSTSGVAGERSTAASTWTSGKFGQVTKSVPGNSESPCSSDVFMRMKRTKKTSAASIERFCLWTSDKSEARPNRYHSRHSKAASW</sequence>
<proteinExistence type="predicted"/>
<evidence type="ECO:0000313" key="2">
    <source>
        <dbReference type="Proteomes" id="UP000002640"/>
    </source>
</evidence>
<dbReference type="RefSeq" id="XP_009539306.1">
    <property type="nucleotide sequence ID" value="XM_009541011.1"/>
</dbReference>
<gene>
    <name evidence="1" type="ORF">PHYSODRAFT_534650</name>
</gene>
<dbReference type="Proteomes" id="UP000002640">
    <property type="component" value="Unassembled WGS sequence"/>
</dbReference>
<dbReference type="GeneID" id="20662040"/>
<dbReference type="InParanoid" id="G5AGV5"/>
<reference evidence="1 2" key="1">
    <citation type="journal article" date="2006" name="Science">
        <title>Phytophthora genome sequences uncover evolutionary origins and mechanisms of pathogenesis.</title>
        <authorList>
            <person name="Tyler B.M."/>
            <person name="Tripathy S."/>
            <person name="Zhang X."/>
            <person name="Dehal P."/>
            <person name="Jiang R.H."/>
            <person name="Aerts A."/>
            <person name="Arredondo F.D."/>
            <person name="Baxter L."/>
            <person name="Bensasson D."/>
            <person name="Beynon J.L."/>
            <person name="Chapman J."/>
            <person name="Damasceno C.M."/>
            <person name="Dorrance A.E."/>
            <person name="Dou D."/>
            <person name="Dickerman A.W."/>
            <person name="Dubchak I.L."/>
            <person name="Garbelotto M."/>
            <person name="Gijzen M."/>
            <person name="Gordon S.G."/>
            <person name="Govers F."/>
            <person name="Grunwald N.J."/>
            <person name="Huang W."/>
            <person name="Ivors K.L."/>
            <person name="Jones R.W."/>
            <person name="Kamoun S."/>
            <person name="Krampis K."/>
            <person name="Lamour K.H."/>
            <person name="Lee M.K."/>
            <person name="McDonald W.H."/>
            <person name="Medina M."/>
            <person name="Meijer H.J."/>
            <person name="Nordberg E.K."/>
            <person name="Maclean D.J."/>
            <person name="Ospina-Giraldo M.D."/>
            <person name="Morris P.F."/>
            <person name="Phuntumart V."/>
            <person name="Putnam N.H."/>
            <person name="Rash S."/>
            <person name="Rose J.K."/>
            <person name="Sakihama Y."/>
            <person name="Salamov A.A."/>
            <person name="Savidor A."/>
            <person name="Scheuring C.F."/>
            <person name="Smith B.M."/>
            <person name="Sobral B.W."/>
            <person name="Terry A."/>
            <person name="Torto-Alalibo T.A."/>
            <person name="Win J."/>
            <person name="Xu Z."/>
            <person name="Zhang H."/>
            <person name="Grigoriev I.V."/>
            <person name="Rokhsar D.S."/>
            <person name="Boore J.L."/>
        </authorList>
    </citation>
    <scope>NUCLEOTIDE SEQUENCE [LARGE SCALE GENOMIC DNA]</scope>
    <source>
        <strain evidence="1 2">P6497</strain>
    </source>
</reference>
<organism evidence="1 2">
    <name type="scientific">Phytophthora sojae (strain P6497)</name>
    <name type="common">Soybean stem and root rot agent</name>
    <name type="synonym">Phytophthora megasperma f. sp. glycines</name>
    <dbReference type="NCBI Taxonomy" id="1094619"/>
    <lineage>
        <taxon>Eukaryota</taxon>
        <taxon>Sar</taxon>
        <taxon>Stramenopiles</taxon>
        <taxon>Oomycota</taxon>
        <taxon>Peronosporomycetes</taxon>
        <taxon>Peronosporales</taxon>
        <taxon>Peronosporaceae</taxon>
        <taxon>Phytophthora</taxon>
    </lineage>
</organism>